<dbReference type="Pfam" id="PF00756">
    <property type="entry name" value="Esterase"/>
    <property type="match status" value="1"/>
</dbReference>
<dbReference type="PANTHER" id="PTHR48098">
    <property type="entry name" value="ENTEROCHELIN ESTERASE-RELATED"/>
    <property type="match status" value="1"/>
</dbReference>
<dbReference type="SUPFAM" id="SSF53474">
    <property type="entry name" value="alpha/beta-Hydrolases"/>
    <property type="match status" value="1"/>
</dbReference>
<evidence type="ECO:0000313" key="3">
    <source>
        <dbReference type="Proteomes" id="UP000308149"/>
    </source>
</evidence>
<keyword evidence="1" id="KW-0732">Signal</keyword>
<feature type="signal peptide" evidence="1">
    <location>
        <begin position="1"/>
        <end position="22"/>
    </location>
</feature>
<proteinExistence type="predicted"/>
<dbReference type="PANTHER" id="PTHR48098:SF1">
    <property type="entry name" value="DIACYLGLYCEROL ACYLTRANSFERASE_MYCOLYLTRANSFERASE AG85A"/>
    <property type="match status" value="1"/>
</dbReference>
<evidence type="ECO:0000313" key="2">
    <source>
        <dbReference type="EMBL" id="QDA58579.1"/>
    </source>
</evidence>
<protein>
    <submittedName>
        <fullName evidence="2">Esterase</fullName>
    </submittedName>
</protein>
<dbReference type="EMBL" id="CP040871">
    <property type="protein sequence ID" value="QDA58579.1"/>
    <property type="molecule type" value="Genomic_DNA"/>
</dbReference>
<gene>
    <name evidence="2" type="ORF">FHQ07_14180</name>
</gene>
<dbReference type="KEGG" id="thes:FHQ07_14180"/>
<dbReference type="InterPro" id="IPR000801">
    <property type="entry name" value="Esterase-like"/>
</dbReference>
<dbReference type="Proteomes" id="UP000308149">
    <property type="component" value="Chromosome"/>
</dbReference>
<dbReference type="GO" id="GO:0016747">
    <property type="term" value="F:acyltransferase activity, transferring groups other than amino-acyl groups"/>
    <property type="evidence" value="ECO:0007669"/>
    <property type="project" value="TreeGrafter"/>
</dbReference>
<dbReference type="OrthoDB" id="6381520at2"/>
<dbReference type="Gene3D" id="3.40.50.1820">
    <property type="entry name" value="alpha/beta hydrolase"/>
    <property type="match status" value="1"/>
</dbReference>
<accession>A0A5B7ZUW6</accession>
<name>A0A5B7ZUW6_9GAMM</name>
<sequence>MLWKVVLAVAALAVLAAAPAFARTEKHVVHGPALEGNLQGNSPDRTVYVILPPSYGTDGDRRYPVLYFLHGRTSTAEEYDGLIPFDADLQAAGEGSHEMIIVVPDTDTLFGGSMYTNSPTSGNFEDFIARDLVRYVDGHFRTMARREARGLAGHSMGGYGTLRIGMRHPETFVALYAMNPCCLLPIGASDPKFERMSLEDAVHGDSRTLVNFELATAWSPNPRNPPFYADLSTQDGKPVPLVIAQRAANAGVAMAAQYVPALKAMKAIGMDIASADFVRPDALAMHEELLKFGIPHRWEDYQGDHMDRVPDRFRSVLLPFFAQAFAGARP</sequence>
<keyword evidence="3" id="KW-1185">Reference proteome</keyword>
<evidence type="ECO:0000256" key="1">
    <source>
        <dbReference type="SAM" id="SignalP"/>
    </source>
</evidence>
<organism evidence="2 3">
    <name type="scientific">Thermomonas aquatica</name>
    <dbReference type="NCBI Taxonomy" id="2202149"/>
    <lineage>
        <taxon>Bacteria</taxon>
        <taxon>Pseudomonadati</taxon>
        <taxon>Pseudomonadota</taxon>
        <taxon>Gammaproteobacteria</taxon>
        <taxon>Lysobacterales</taxon>
        <taxon>Lysobacteraceae</taxon>
        <taxon>Thermomonas</taxon>
    </lineage>
</organism>
<feature type="chain" id="PRO_5022666767" evidence="1">
    <location>
        <begin position="23"/>
        <end position="330"/>
    </location>
</feature>
<reference evidence="2 3" key="1">
    <citation type="submission" date="2019-06" db="EMBL/GenBank/DDBJ databases">
        <title>Thermomonas aquatica sp. nov., isolated from an industrial wastewater treatment plant.</title>
        <authorList>
            <person name="Jeon J.H."/>
            <person name="Park D.-S."/>
        </authorList>
    </citation>
    <scope>NUCLEOTIDE SEQUENCE [LARGE SCALE GENOMIC DNA]</scope>
    <source>
        <strain evidence="2 3">SY21</strain>
    </source>
</reference>
<dbReference type="InterPro" id="IPR029058">
    <property type="entry name" value="AB_hydrolase_fold"/>
</dbReference>
<dbReference type="AlphaFoldDB" id="A0A5B7ZUW6"/>
<dbReference type="InterPro" id="IPR050583">
    <property type="entry name" value="Mycobacterial_A85_antigen"/>
</dbReference>